<evidence type="ECO:0000313" key="2">
    <source>
        <dbReference type="Proteomes" id="UP000522333"/>
    </source>
</evidence>
<protein>
    <submittedName>
        <fullName evidence="1">Type III secretion system chaperone</fullName>
    </submittedName>
</protein>
<sequence>MHISELVAELGANLGISLQMSDAGTCRVIFGDDAVDFEQSGETLYIMAELAPATGREDAYARLLAANWLGAESGGACIGLDEEKNSFALWATERGDVPYPEFEARLTLFIKALRYWKEWLSLPAAEPANQTEDQQTPDMYGMIRV</sequence>
<dbReference type="Gene3D" id="3.30.1460.10">
    <property type="match status" value="1"/>
</dbReference>
<name>A0A848CB93_9BACT</name>
<gene>
    <name evidence="1" type="ORF">HF854_08490</name>
</gene>
<dbReference type="EMBL" id="JABAFY010000031">
    <property type="protein sequence ID" value="NME52560.1"/>
    <property type="molecule type" value="Genomic_DNA"/>
</dbReference>
<dbReference type="SUPFAM" id="SSF69635">
    <property type="entry name" value="Type III secretory system chaperone-like"/>
    <property type="match status" value="1"/>
</dbReference>
<dbReference type="Proteomes" id="UP000522333">
    <property type="component" value="Unassembled WGS sequence"/>
</dbReference>
<dbReference type="CDD" id="cd16364">
    <property type="entry name" value="T3SC_I-like"/>
    <property type="match status" value="1"/>
</dbReference>
<accession>A0A848CB93</accession>
<reference evidence="1 2" key="1">
    <citation type="submission" date="2020-04" db="EMBL/GenBank/DDBJ databases">
        <authorList>
            <person name="Hitch T.C.A."/>
            <person name="Wylensek D."/>
            <person name="Clavel T."/>
        </authorList>
    </citation>
    <scope>NUCLEOTIDE SEQUENCE [LARGE SCALE GENOMIC DNA]</scope>
    <source>
        <strain evidence="1 2">PG-251-APC-1</strain>
    </source>
</reference>
<dbReference type="AlphaFoldDB" id="A0A848CB93"/>
<comment type="caution">
    <text evidence="1">The sequence shown here is derived from an EMBL/GenBank/DDBJ whole genome shotgun (WGS) entry which is preliminary data.</text>
</comment>
<dbReference type="GO" id="GO:0030254">
    <property type="term" value="P:protein secretion by the type III secretion system"/>
    <property type="evidence" value="ECO:0007669"/>
    <property type="project" value="InterPro"/>
</dbReference>
<dbReference type="Pfam" id="PF05932">
    <property type="entry name" value="CesT"/>
    <property type="match status" value="1"/>
</dbReference>
<dbReference type="RefSeq" id="WP_168935898.1">
    <property type="nucleotide sequence ID" value="NZ_JABAFY010000031.1"/>
</dbReference>
<organism evidence="1 2">
    <name type="scientific">Desulfovibrio piger</name>
    <dbReference type="NCBI Taxonomy" id="901"/>
    <lineage>
        <taxon>Bacteria</taxon>
        <taxon>Pseudomonadati</taxon>
        <taxon>Thermodesulfobacteriota</taxon>
        <taxon>Desulfovibrionia</taxon>
        <taxon>Desulfovibrionales</taxon>
        <taxon>Desulfovibrionaceae</taxon>
        <taxon>Desulfovibrio</taxon>
    </lineage>
</organism>
<evidence type="ECO:0000313" key="1">
    <source>
        <dbReference type="EMBL" id="NME52560.1"/>
    </source>
</evidence>
<proteinExistence type="predicted"/>
<dbReference type="InterPro" id="IPR010261">
    <property type="entry name" value="Tir_chaperone"/>
</dbReference>